<keyword evidence="1" id="KW-0472">Membrane</keyword>
<feature type="transmembrane region" description="Helical" evidence="1">
    <location>
        <begin position="238"/>
        <end position="259"/>
    </location>
</feature>
<evidence type="ECO:0000256" key="1">
    <source>
        <dbReference type="SAM" id="Phobius"/>
    </source>
</evidence>
<feature type="transmembrane region" description="Helical" evidence="1">
    <location>
        <begin position="90"/>
        <end position="121"/>
    </location>
</feature>
<proteinExistence type="predicted"/>
<dbReference type="RefSeq" id="WP_313914469.1">
    <property type="nucleotide sequence ID" value="NZ_CP135076.1"/>
</dbReference>
<keyword evidence="1" id="KW-0812">Transmembrane</keyword>
<accession>A0ABZ0B7Y2</accession>
<organism evidence="2 3">
    <name type="scientific">Stakelama saccharophila</name>
    <dbReference type="NCBI Taxonomy" id="3075605"/>
    <lineage>
        <taxon>Bacteria</taxon>
        <taxon>Pseudomonadati</taxon>
        <taxon>Pseudomonadota</taxon>
        <taxon>Alphaproteobacteria</taxon>
        <taxon>Sphingomonadales</taxon>
        <taxon>Sphingomonadaceae</taxon>
        <taxon>Stakelama</taxon>
    </lineage>
</organism>
<evidence type="ECO:0008006" key="4">
    <source>
        <dbReference type="Google" id="ProtNLM"/>
    </source>
</evidence>
<gene>
    <name evidence="2" type="ORF">RPR59_12320</name>
</gene>
<feature type="transmembrane region" description="Helical" evidence="1">
    <location>
        <begin position="141"/>
        <end position="164"/>
    </location>
</feature>
<evidence type="ECO:0000313" key="3">
    <source>
        <dbReference type="Proteomes" id="UP001302249"/>
    </source>
</evidence>
<keyword evidence="3" id="KW-1185">Reference proteome</keyword>
<name>A0ABZ0B7Y2_9SPHN</name>
<protein>
    <recommendedName>
        <fullName evidence="4">Glycerophosphoryl diester phosphodiesterase membrane domain-containing protein</fullName>
    </recommendedName>
</protein>
<feature type="transmembrane region" description="Helical" evidence="1">
    <location>
        <begin position="21"/>
        <end position="40"/>
    </location>
</feature>
<dbReference type="Proteomes" id="UP001302249">
    <property type="component" value="Chromosome"/>
</dbReference>
<reference evidence="2 3" key="1">
    <citation type="submission" date="2023-09" db="EMBL/GenBank/DDBJ databases">
        <authorList>
            <person name="Rey-Velasco X."/>
        </authorList>
    </citation>
    <scope>NUCLEOTIDE SEQUENCE [LARGE SCALE GENOMIC DNA]</scope>
    <source>
        <strain evidence="2 3">W311</strain>
    </source>
</reference>
<sequence length="275" mass="28413">MVKMGIVWERTTAFLGDRISAVLPIALIGIFVPLAIMEALQPLQATDAQAVKIGLGVAQLVQGIVVLWAKLAITAIVVDRLDAGAGGRLGLIRLPVVIGVALVLLAALALLLVPLPLILAATGADLMAMAHRDLDLSPTGLAVVALYVVILIPLLVFLLARLLLVTPILVAERVGLRAIPRSWRLTDGLTFPIIGVILLYLLVSLVAELATKSVVGTLLTLLLGGGGPITTAKVLTGILVAGVGTIFTVIQAVFVAQLYEAVCGHGGTRGVAVPA</sequence>
<dbReference type="EMBL" id="CP135076">
    <property type="protein sequence ID" value="WNO53221.1"/>
    <property type="molecule type" value="Genomic_DNA"/>
</dbReference>
<feature type="transmembrane region" description="Helical" evidence="1">
    <location>
        <begin position="185"/>
        <end position="207"/>
    </location>
</feature>
<evidence type="ECO:0000313" key="2">
    <source>
        <dbReference type="EMBL" id="WNO53221.1"/>
    </source>
</evidence>
<keyword evidence="1" id="KW-1133">Transmembrane helix</keyword>
<feature type="transmembrane region" description="Helical" evidence="1">
    <location>
        <begin position="60"/>
        <end position="78"/>
    </location>
</feature>